<feature type="non-terminal residue" evidence="3">
    <location>
        <position position="109"/>
    </location>
</feature>
<feature type="domain" description="Clp R" evidence="2">
    <location>
        <begin position="1"/>
        <end position="109"/>
    </location>
</feature>
<organism evidence="3 4">
    <name type="scientific">Aduncisulcus paluster</name>
    <dbReference type="NCBI Taxonomy" id="2918883"/>
    <lineage>
        <taxon>Eukaryota</taxon>
        <taxon>Metamonada</taxon>
        <taxon>Carpediemonas-like organisms</taxon>
        <taxon>Aduncisulcus</taxon>
    </lineage>
</organism>
<dbReference type="EMBL" id="BQXS01001575">
    <property type="protein sequence ID" value="GKT30798.1"/>
    <property type="molecule type" value="Genomic_DNA"/>
</dbReference>
<gene>
    <name evidence="3" type="ORF">ADUPG1_001704</name>
</gene>
<name>A0ABQ5KE16_9EUKA</name>
<dbReference type="SUPFAM" id="SSF81923">
    <property type="entry name" value="Double Clp-N motif"/>
    <property type="match status" value="1"/>
</dbReference>
<dbReference type="InterPro" id="IPR036628">
    <property type="entry name" value="Clp_N_dom_sf"/>
</dbReference>
<sequence>MDPNKFTQKTNDAIAAAQSLAVKNAGKGIVSKILEKSSINPADYKKAVEDEIRKLPRVSGPGAQPGQVFVTQRLNRIIVASEEIAQRMQDEFISVEHLFLAIMDEHGST</sequence>
<evidence type="ECO:0000259" key="2">
    <source>
        <dbReference type="PROSITE" id="PS51903"/>
    </source>
</evidence>
<proteinExistence type="predicted"/>
<dbReference type="Pfam" id="PF02861">
    <property type="entry name" value="Clp_N"/>
    <property type="match status" value="1"/>
</dbReference>
<keyword evidence="4" id="KW-1185">Reference proteome</keyword>
<evidence type="ECO:0000256" key="1">
    <source>
        <dbReference type="PROSITE-ProRule" id="PRU01251"/>
    </source>
</evidence>
<dbReference type="InterPro" id="IPR004176">
    <property type="entry name" value="Clp_R_N"/>
</dbReference>
<dbReference type="Proteomes" id="UP001057375">
    <property type="component" value="Unassembled WGS sequence"/>
</dbReference>
<evidence type="ECO:0000313" key="3">
    <source>
        <dbReference type="EMBL" id="GKT30798.1"/>
    </source>
</evidence>
<keyword evidence="1" id="KW-0677">Repeat</keyword>
<protein>
    <submittedName>
        <fullName evidence="3">ATP-dependent chaperone ClpB</fullName>
    </submittedName>
</protein>
<accession>A0ABQ5KE16</accession>
<reference evidence="3" key="1">
    <citation type="submission" date="2022-03" db="EMBL/GenBank/DDBJ databases">
        <title>Draft genome sequence of Aduncisulcus paluster, a free-living microaerophilic Fornicata.</title>
        <authorList>
            <person name="Yuyama I."/>
            <person name="Kume K."/>
            <person name="Tamura T."/>
            <person name="Inagaki Y."/>
            <person name="Hashimoto T."/>
        </authorList>
    </citation>
    <scope>NUCLEOTIDE SEQUENCE</scope>
    <source>
        <strain evidence="3">NY0171</strain>
    </source>
</reference>
<comment type="caution">
    <text evidence="3">The sequence shown here is derived from an EMBL/GenBank/DDBJ whole genome shotgun (WGS) entry which is preliminary data.</text>
</comment>
<dbReference type="PROSITE" id="PS51903">
    <property type="entry name" value="CLP_R"/>
    <property type="match status" value="1"/>
</dbReference>
<dbReference type="Gene3D" id="1.10.1780.10">
    <property type="entry name" value="Clp, N-terminal domain"/>
    <property type="match status" value="1"/>
</dbReference>
<evidence type="ECO:0000313" key="4">
    <source>
        <dbReference type="Proteomes" id="UP001057375"/>
    </source>
</evidence>